<feature type="domain" description="PPM-type phosphatase" evidence="1">
    <location>
        <begin position="56"/>
        <end position="183"/>
    </location>
</feature>
<reference evidence="2" key="1">
    <citation type="submission" date="2023-08" db="EMBL/GenBank/DDBJ databases">
        <title>A de novo genome assembly of Solanum verrucosum Schlechtendal, a Mexican diploid species geographically isolated from the other diploid A-genome species in potato relatives.</title>
        <authorList>
            <person name="Hosaka K."/>
        </authorList>
    </citation>
    <scope>NUCLEOTIDE SEQUENCE</scope>
    <source>
        <tissue evidence="2">Young leaves</tissue>
    </source>
</reference>
<dbReference type="SUPFAM" id="SSF81606">
    <property type="entry name" value="PP2C-like"/>
    <property type="match status" value="1"/>
</dbReference>
<dbReference type="EMBL" id="CP133612">
    <property type="protein sequence ID" value="WMV10544.1"/>
    <property type="molecule type" value="Genomic_DNA"/>
</dbReference>
<dbReference type="Proteomes" id="UP001234989">
    <property type="component" value="Chromosome 1"/>
</dbReference>
<dbReference type="InterPro" id="IPR015655">
    <property type="entry name" value="PP2C"/>
</dbReference>
<organism evidence="2 3">
    <name type="scientific">Solanum verrucosum</name>
    <dbReference type="NCBI Taxonomy" id="315347"/>
    <lineage>
        <taxon>Eukaryota</taxon>
        <taxon>Viridiplantae</taxon>
        <taxon>Streptophyta</taxon>
        <taxon>Embryophyta</taxon>
        <taxon>Tracheophyta</taxon>
        <taxon>Spermatophyta</taxon>
        <taxon>Magnoliopsida</taxon>
        <taxon>eudicotyledons</taxon>
        <taxon>Gunneridae</taxon>
        <taxon>Pentapetalae</taxon>
        <taxon>asterids</taxon>
        <taxon>lamiids</taxon>
        <taxon>Solanales</taxon>
        <taxon>Solanaceae</taxon>
        <taxon>Solanoideae</taxon>
        <taxon>Solaneae</taxon>
        <taxon>Solanum</taxon>
    </lineage>
</organism>
<proteinExistence type="predicted"/>
<sequence length="183" mass="20077">SDRPFFQDVKSPKSTILQVIPSIRSGSFADTGPCRFMKDEHIRIDDLSAHLSSFMRFSMPSAFYGVTASYLHVLFAMCIFKGRACLTFSFIDTNFPETSEVDDAFLGGVESSLRKGFLLADLALAKDCNVRSSSGTTALTALMLGRLLMVANAGDCRAVLCCNREAIDMSQDQTKLSIREEAC</sequence>
<evidence type="ECO:0000259" key="1">
    <source>
        <dbReference type="PROSITE" id="PS51746"/>
    </source>
</evidence>
<accession>A0AAF0PSZ4</accession>
<protein>
    <recommendedName>
        <fullName evidence="1">PPM-type phosphatase domain-containing protein</fullName>
    </recommendedName>
</protein>
<keyword evidence="3" id="KW-1185">Reference proteome</keyword>
<dbReference type="Gene3D" id="3.60.40.10">
    <property type="entry name" value="PPM-type phosphatase domain"/>
    <property type="match status" value="1"/>
</dbReference>
<gene>
    <name evidence="2" type="ORF">MTR67_003929</name>
</gene>
<evidence type="ECO:0000313" key="2">
    <source>
        <dbReference type="EMBL" id="WMV10544.1"/>
    </source>
</evidence>
<dbReference type="InterPro" id="IPR036457">
    <property type="entry name" value="PPM-type-like_dom_sf"/>
</dbReference>
<dbReference type="PROSITE" id="PS51746">
    <property type="entry name" value="PPM_2"/>
    <property type="match status" value="1"/>
</dbReference>
<dbReference type="InterPro" id="IPR001932">
    <property type="entry name" value="PPM-type_phosphatase-like_dom"/>
</dbReference>
<name>A0AAF0PSZ4_SOLVR</name>
<dbReference type="PANTHER" id="PTHR13832">
    <property type="entry name" value="PROTEIN PHOSPHATASE 2C"/>
    <property type="match status" value="1"/>
</dbReference>
<evidence type="ECO:0000313" key="3">
    <source>
        <dbReference type="Proteomes" id="UP001234989"/>
    </source>
</evidence>
<feature type="non-terminal residue" evidence="2">
    <location>
        <position position="1"/>
    </location>
</feature>
<dbReference type="Pfam" id="PF00481">
    <property type="entry name" value="PP2C"/>
    <property type="match status" value="1"/>
</dbReference>
<dbReference type="PANTHER" id="PTHR13832:SF165">
    <property type="entry name" value="PROTEIN PHOSPHATASE 2C 49-RELATED"/>
    <property type="match status" value="1"/>
</dbReference>
<dbReference type="GO" id="GO:0004722">
    <property type="term" value="F:protein serine/threonine phosphatase activity"/>
    <property type="evidence" value="ECO:0007669"/>
    <property type="project" value="InterPro"/>
</dbReference>
<dbReference type="AlphaFoldDB" id="A0AAF0PSZ4"/>